<feature type="compositionally biased region" description="Basic residues" evidence="1">
    <location>
        <begin position="89"/>
        <end position="102"/>
    </location>
</feature>
<accession>A0A7S4GIF1</accession>
<sequence length="102" mass="10760">MVCVSVVLALKTSFEVWHVLQLISWHMVVAVEGTESPGLHKGTGAGGLVSRITLLLGLGFKKLGVAVISDAAAVEADVKTTSPGGRWPRQARKSVSRHSARS</sequence>
<name>A0A7S4GIF1_9EUGL</name>
<organism evidence="2">
    <name type="scientific">Eutreptiella gymnastica</name>
    <dbReference type="NCBI Taxonomy" id="73025"/>
    <lineage>
        <taxon>Eukaryota</taxon>
        <taxon>Discoba</taxon>
        <taxon>Euglenozoa</taxon>
        <taxon>Euglenida</taxon>
        <taxon>Spirocuta</taxon>
        <taxon>Euglenophyceae</taxon>
        <taxon>Eutreptiales</taxon>
        <taxon>Eutreptiaceae</taxon>
        <taxon>Eutreptiella</taxon>
    </lineage>
</organism>
<gene>
    <name evidence="2" type="ORF">EGYM00163_LOCUS49360</name>
</gene>
<proteinExistence type="predicted"/>
<dbReference type="EMBL" id="HBJA01143305">
    <property type="protein sequence ID" value="CAE0837988.1"/>
    <property type="molecule type" value="Transcribed_RNA"/>
</dbReference>
<evidence type="ECO:0000256" key="1">
    <source>
        <dbReference type="SAM" id="MobiDB-lite"/>
    </source>
</evidence>
<feature type="region of interest" description="Disordered" evidence="1">
    <location>
        <begin position="78"/>
        <end position="102"/>
    </location>
</feature>
<protein>
    <submittedName>
        <fullName evidence="2">Uncharacterized protein</fullName>
    </submittedName>
</protein>
<reference evidence="2" key="1">
    <citation type="submission" date="2021-01" db="EMBL/GenBank/DDBJ databases">
        <authorList>
            <person name="Corre E."/>
            <person name="Pelletier E."/>
            <person name="Niang G."/>
            <person name="Scheremetjew M."/>
            <person name="Finn R."/>
            <person name="Kale V."/>
            <person name="Holt S."/>
            <person name="Cochrane G."/>
            <person name="Meng A."/>
            <person name="Brown T."/>
            <person name="Cohen L."/>
        </authorList>
    </citation>
    <scope>NUCLEOTIDE SEQUENCE</scope>
    <source>
        <strain evidence="2">CCMP1594</strain>
    </source>
</reference>
<dbReference type="AlphaFoldDB" id="A0A7S4GIF1"/>
<evidence type="ECO:0000313" key="2">
    <source>
        <dbReference type="EMBL" id="CAE0837988.1"/>
    </source>
</evidence>